<evidence type="ECO:0000313" key="1">
    <source>
        <dbReference type="EMBL" id="MEP0863267.1"/>
    </source>
</evidence>
<evidence type="ECO:0000313" key="2">
    <source>
        <dbReference type="Proteomes" id="UP001442494"/>
    </source>
</evidence>
<dbReference type="Proteomes" id="UP001442494">
    <property type="component" value="Unassembled WGS sequence"/>
</dbReference>
<gene>
    <name evidence="1" type="ORF">NDI37_02150</name>
</gene>
<organism evidence="1 2">
    <name type="scientific">Funiculus sociatus GB2-A5</name>
    <dbReference type="NCBI Taxonomy" id="2933946"/>
    <lineage>
        <taxon>Bacteria</taxon>
        <taxon>Bacillati</taxon>
        <taxon>Cyanobacteriota</taxon>
        <taxon>Cyanophyceae</taxon>
        <taxon>Coleofasciculales</taxon>
        <taxon>Coleofasciculaceae</taxon>
        <taxon>Funiculus</taxon>
    </lineage>
</organism>
<accession>A0ABV0JIJ5</accession>
<name>A0ABV0JIJ5_9CYAN</name>
<reference evidence="1 2" key="1">
    <citation type="submission" date="2022-04" db="EMBL/GenBank/DDBJ databases">
        <title>Positive selection, recombination, and allopatry shape intraspecific diversity of widespread and dominant cyanobacteria.</title>
        <authorList>
            <person name="Wei J."/>
            <person name="Shu W."/>
            <person name="Hu C."/>
        </authorList>
    </citation>
    <scope>NUCLEOTIDE SEQUENCE [LARGE SCALE GENOMIC DNA]</scope>
    <source>
        <strain evidence="1 2">GB2-A5</strain>
    </source>
</reference>
<proteinExistence type="predicted"/>
<dbReference type="EMBL" id="JAMPKK010000003">
    <property type="protein sequence ID" value="MEP0863267.1"/>
    <property type="molecule type" value="Genomic_DNA"/>
</dbReference>
<protein>
    <submittedName>
        <fullName evidence="1">Uncharacterized protein</fullName>
    </submittedName>
</protein>
<comment type="caution">
    <text evidence="1">The sequence shown here is derived from an EMBL/GenBank/DDBJ whole genome shotgun (WGS) entry which is preliminary data.</text>
</comment>
<keyword evidence="2" id="KW-1185">Reference proteome</keyword>
<sequence>MINENGILAHPHPLFSFLGGMATKHDCLTMQQLSLLDWGLPVLTDTLEVQEE</sequence>